<evidence type="ECO:0000313" key="4">
    <source>
        <dbReference type="Proteomes" id="UP000198341"/>
    </source>
</evidence>
<dbReference type="GO" id="GO:0003700">
    <property type="term" value="F:DNA-binding transcription factor activity"/>
    <property type="evidence" value="ECO:0007669"/>
    <property type="project" value="InterPro"/>
</dbReference>
<proteinExistence type="predicted"/>
<protein>
    <recommendedName>
        <fullName evidence="2">HTH araC/xylS-type domain-containing protein</fullName>
    </recommendedName>
</protein>
<reference evidence="3 4" key="1">
    <citation type="submission" date="2011-10" db="EMBL/GenBank/DDBJ databases">
        <authorList>
            <person name="Genoscope - CEA"/>
        </authorList>
    </citation>
    <scope>NUCLEOTIDE SEQUENCE [LARGE SCALE GENOMIC DNA]</scope>
    <source>
        <strain evidence="3 4">RCC 1105</strain>
    </source>
</reference>
<evidence type="ECO:0000259" key="2">
    <source>
        <dbReference type="PROSITE" id="PS01124"/>
    </source>
</evidence>
<dbReference type="Proteomes" id="UP000198341">
    <property type="component" value="Chromosome 4"/>
</dbReference>
<feature type="region of interest" description="Disordered" evidence="1">
    <location>
        <begin position="447"/>
        <end position="481"/>
    </location>
</feature>
<feature type="compositionally biased region" description="Polar residues" evidence="1">
    <location>
        <begin position="447"/>
        <end position="456"/>
    </location>
</feature>
<dbReference type="RefSeq" id="XP_007513722.1">
    <property type="nucleotide sequence ID" value="XM_007513660.1"/>
</dbReference>
<feature type="region of interest" description="Disordered" evidence="1">
    <location>
        <begin position="397"/>
        <end position="427"/>
    </location>
</feature>
<accession>K8EDS7</accession>
<evidence type="ECO:0000313" key="3">
    <source>
        <dbReference type="EMBL" id="CCO16247.1"/>
    </source>
</evidence>
<feature type="compositionally biased region" description="Low complexity" evidence="1">
    <location>
        <begin position="457"/>
        <end position="469"/>
    </location>
</feature>
<dbReference type="KEGG" id="bpg:Bathy04g02220"/>
<feature type="domain" description="HTH araC/xylS-type" evidence="2">
    <location>
        <begin position="119"/>
        <end position="172"/>
    </location>
</feature>
<dbReference type="GO" id="GO:0043565">
    <property type="term" value="F:sequence-specific DNA binding"/>
    <property type="evidence" value="ECO:0007669"/>
    <property type="project" value="InterPro"/>
</dbReference>
<name>K8EDS7_9CHLO</name>
<organism evidence="3 4">
    <name type="scientific">Bathycoccus prasinos</name>
    <dbReference type="NCBI Taxonomy" id="41875"/>
    <lineage>
        <taxon>Eukaryota</taxon>
        <taxon>Viridiplantae</taxon>
        <taxon>Chlorophyta</taxon>
        <taxon>Mamiellophyceae</taxon>
        <taxon>Mamiellales</taxon>
        <taxon>Bathycoccaceae</taxon>
        <taxon>Bathycoccus</taxon>
    </lineage>
</organism>
<dbReference type="GeneID" id="19016247"/>
<sequence>MPLLRSSLRVVIASSSSFNSSVSSSKTPKIRLMTSEKTLDTKEEKIFTTKIIVLGTNHTSSSDAEKVTRIIEDEKPDVVVVELDFERLNSNSNSYKIGGKDFMNAVKSGIAIKQDPIVLLGDVKAKEIPAMLLSKATSVENVVPERVFGGLAYFLESFKDTFGVAPTASVLTITLACALVDNNFVELFVLLYGVSVVSDVLLKDRDVVLAENVLKGVDIAKRLRKKELLSKQFTFYSSPSSDDAFLDEENDTAIEESQLPVFTLKRPFESRDEIRRLNLFEPRWLRMLDEIAKRNEGSLVGAKLGVVLAQNRLYTPENFNDEDDDKKNIDNQTEKKRVARIVFDPFVQRAKVVDAKESTRPVTGARKVEVLIALDSEANDDFVGEFREAPGQRGYMLASPKKLADERVDGTSSSKTSSEEEEEEEEESKIKCVVVCGKLHVRGVVSRLQQGGNMNNSRSGSSSSSSSSSRDSDSGVVIVTM</sequence>
<dbReference type="InterPro" id="IPR046345">
    <property type="entry name" value="TraB_PrgY-like"/>
</dbReference>
<dbReference type="OrthoDB" id="48306at2759"/>
<gene>
    <name evidence="3" type="ORF">Bathy04g02220</name>
</gene>
<dbReference type="InterPro" id="IPR018060">
    <property type="entry name" value="HTH_AraC"/>
</dbReference>
<dbReference type="eggNOG" id="ENOG502SWWB">
    <property type="taxonomic scope" value="Eukaryota"/>
</dbReference>
<evidence type="ECO:0000256" key="1">
    <source>
        <dbReference type="SAM" id="MobiDB-lite"/>
    </source>
</evidence>
<dbReference type="AlphaFoldDB" id="K8EDS7"/>
<dbReference type="PROSITE" id="PS01124">
    <property type="entry name" value="HTH_ARAC_FAMILY_2"/>
    <property type="match status" value="1"/>
</dbReference>
<dbReference type="EMBL" id="FO082275">
    <property type="protein sequence ID" value="CCO16247.1"/>
    <property type="molecule type" value="Genomic_DNA"/>
</dbReference>
<dbReference type="STRING" id="41875.K8EDS7"/>
<keyword evidence="4" id="KW-1185">Reference proteome</keyword>
<dbReference type="PANTHER" id="PTHR21530:SF7">
    <property type="entry name" value="TRAB DOMAIN-CONTAINING PROTEIN"/>
    <property type="match status" value="1"/>
</dbReference>
<dbReference type="PANTHER" id="PTHR21530">
    <property type="entry name" value="PHEROMONE SHUTDOWN PROTEIN"/>
    <property type="match status" value="1"/>
</dbReference>